<evidence type="ECO:0000313" key="20">
    <source>
        <dbReference type="Proteomes" id="UP000553706"/>
    </source>
</evidence>
<evidence type="ECO:0000256" key="4">
    <source>
        <dbReference type="ARBA" id="ARBA00011245"/>
    </source>
</evidence>
<feature type="binding site" evidence="16">
    <location>
        <position position="184"/>
    </location>
    <ligand>
        <name>S-adenosyl-L-methionine</name>
        <dbReference type="ChEBI" id="CHEBI:59789"/>
        <label>2</label>
    </ligand>
</feature>
<dbReference type="GO" id="GO:0004109">
    <property type="term" value="F:coproporphyrinogen oxidase activity"/>
    <property type="evidence" value="ECO:0007669"/>
    <property type="project" value="InterPro"/>
</dbReference>
<comment type="subunit">
    <text evidence="4">Monomer.</text>
</comment>
<evidence type="ECO:0000256" key="15">
    <source>
        <dbReference type="PIRNR" id="PIRNR000167"/>
    </source>
</evidence>
<proteinExistence type="inferred from homology"/>
<dbReference type="GO" id="GO:0051539">
    <property type="term" value="F:4 iron, 4 sulfur cluster binding"/>
    <property type="evidence" value="ECO:0007669"/>
    <property type="project" value="UniProtKB-KW"/>
</dbReference>
<keyword evidence="9 15" id="KW-0560">Oxidoreductase</keyword>
<dbReference type="SFLD" id="SFLDS00029">
    <property type="entry name" value="Radical_SAM"/>
    <property type="match status" value="1"/>
</dbReference>
<comment type="caution">
    <text evidence="19">The sequence shown here is derived from an EMBL/GenBank/DDBJ whole genome shotgun (WGS) entry which is preliminary data.</text>
</comment>
<feature type="binding site" evidence="16">
    <location>
        <position position="112"/>
    </location>
    <ligand>
        <name>S-adenosyl-L-methionine</name>
        <dbReference type="ChEBI" id="CHEBI:59789"/>
        <label>1</label>
    </ligand>
</feature>
<dbReference type="InterPro" id="IPR058240">
    <property type="entry name" value="rSAM_sf"/>
</dbReference>
<dbReference type="SMART" id="SM00729">
    <property type="entry name" value="Elp3"/>
    <property type="match status" value="1"/>
</dbReference>
<dbReference type="InterPro" id="IPR010723">
    <property type="entry name" value="HemN_C"/>
</dbReference>
<keyword evidence="12 15" id="KW-0627">Porphyrin biosynthesis</keyword>
<evidence type="ECO:0000256" key="1">
    <source>
        <dbReference type="ARBA" id="ARBA00004496"/>
    </source>
</evidence>
<dbReference type="PANTHER" id="PTHR13932:SF6">
    <property type="entry name" value="OXYGEN-INDEPENDENT COPROPORPHYRINOGEN III OXIDASE"/>
    <property type="match status" value="1"/>
</dbReference>
<reference evidence="19 20" key="1">
    <citation type="submission" date="2020-08" db="EMBL/GenBank/DDBJ databases">
        <title>Genomic Encyclopedia of Type Strains, Phase IV (KMG-IV): sequencing the most valuable type-strain genomes for metagenomic binning, comparative biology and taxonomic classification.</title>
        <authorList>
            <person name="Goeker M."/>
        </authorList>
    </citation>
    <scope>NUCLEOTIDE SEQUENCE [LARGE SCALE GENOMIC DNA]</scope>
    <source>
        <strain evidence="19 20">DSM 27026</strain>
    </source>
</reference>
<dbReference type="InterPro" id="IPR023404">
    <property type="entry name" value="rSAM_horseshoe"/>
</dbReference>
<dbReference type="Pfam" id="PF06969">
    <property type="entry name" value="HemN_C"/>
    <property type="match status" value="1"/>
</dbReference>
<feature type="binding site" evidence="16">
    <location>
        <position position="145"/>
    </location>
    <ligand>
        <name>S-adenosyl-L-methionine</name>
        <dbReference type="ChEBI" id="CHEBI:59789"/>
        <label>1</label>
    </ligand>
</feature>
<comment type="subcellular location">
    <subcellularLocation>
        <location evidence="1 15">Cytoplasm</location>
    </subcellularLocation>
</comment>
<dbReference type="SUPFAM" id="SSF102114">
    <property type="entry name" value="Radical SAM enzymes"/>
    <property type="match status" value="1"/>
</dbReference>
<evidence type="ECO:0000256" key="9">
    <source>
        <dbReference type="ARBA" id="ARBA00023002"/>
    </source>
</evidence>
<dbReference type="AlphaFoldDB" id="A0A840VQ81"/>
<sequence>MDKPMTDAELIARYHGRVPRYTSYPTAPHFHPGIGAETYAQWLAELPPDAAVSLYIHVPFCDRLCLYCGCNTTVVRNDRPKRAYAVWLSRELDLLADLIGRRAIVTQVHWGGGTPTAMPEDCLTGIMDHVRKRFHLRADAEVAIEIDPTSLTPDCLDALRLMGVNRASLGVQDFDEAVQEAIGRHQSFEETAAAAQALRGLGVTSLNLDLIYGLPHQTTESVARTARQALALKADRAAVFGYAHVPWMKKHQSLIPEAALPGGEARLAQERMIRQVLEHEGGYIPVGLDHYALPGDAMAAAVQEKALHRNFQGYTTDATPVLLGLGASSIGALPQGYVQNATGVPAYEAAINEGRLPVARGVALSADDRLRRAVIERIMCDLELDIPALAKTMGSDPAPLLEDAVPLSGFAADGLVEWDGKRVRVTERGRPFVRNVAALFDVYLKQANAATPRHSAAV</sequence>
<dbReference type="GO" id="GO:0005737">
    <property type="term" value="C:cytoplasm"/>
    <property type="evidence" value="ECO:0007669"/>
    <property type="project" value="UniProtKB-SubCell"/>
</dbReference>
<dbReference type="PIRSF" id="PIRSF000167">
    <property type="entry name" value="HemN"/>
    <property type="match status" value="1"/>
</dbReference>
<feature type="binding site" evidence="16">
    <location>
        <position position="209"/>
    </location>
    <ligand>
        <name>S-adenosyl-L-methionine</name>
        <dbReference type="ChEBI" id="CHEBI:59789"/>
        <label>2</label>
    </ligand>
</feature>
<dbReference type="CDD" id="cd01335">
    <property type="entry name" value="Radical_SAM"/>
    <property type="match status" value="1"/>
</dbReference>
<feature type="binding site" evidence="16">
    <location>
        <begin position="113"/>
        <end position="114"/>
    </location>
    <ligand>
        <name>S-adenosyl-L-methionine</name>
        <dbReference type="ChEBI" id="CHEBI:59789"/>
        <label>2</label>
    </ligand>
</feature>
<comment type="cofactor">
    <cofactor evidence="15 17">
        <name>[4Fe-4S] cluster</name>
        <dbReference type="ChEBI" id="CHEBI:49883"/>
    </cofactor>
    <text evidence="15 17">Binds 1 [4Fe-4S] cluster. The cluster is coordinated with 3 cysteines and an exchangeable S-adenosyl-L-methionine.</text>
</comment>
<keyword evidence="7 15" id="KW-0949">S-adenosyl-L-methionine</keyword>
<dbReference type="PANTHER" id="PTHR13932">
    <property type="entry name" value="COPROPORPHYRINIGEN III OXIDASE"/>
    <property type="match status" value="1"/>
</dbReference>
<keyword evidence="5 15" id="KW-0004">4Fe-4S</keyword>
<evidence type="ECO:0000256" key="14">
    <source>
        <dbReference type="ARBA" id="ARBA00048321"/>
    </source>
</evidence>
<evidence type="ECO:0000256" key="12">
    <source>
        <dbReference type="ARBA" id="ARBA00023244"/>
    </source>
</evidence>
<accession>A0A840VQ81</accession>
<evidence type="ECO:0000256" key="17">
    <source>
        <dbReference type="PIRSR" id="PIRSR000167-2"/>
    </source>
</evidence>
<dbReference type="GO" id="GO:0006782">
    <property type="term" value="P:protoporphyrinogen IX biosynthetic process"/>
    <property type="evidence" value="ECO:0007669"/>
    <property type="project" value="UniProtKB-UniPathway"/>
</dbReference>
<feature type="binding site" evidence="17">
    <location>
        <position position="65"/>
    </location>
    <ligand>
        <name>[4Fe-4S] cluster</name>
        <dbReference type="ChEBI" id="CHEBI:49883"/>
        <note>4Fe-4S-S-AdoMet</note>
    </ligand>
</feature>
<evidence type="ECO:0000256" key="3">
    <source>
        <dbReference type="ARBA" id="ARBA00005493"/>
    </source>
</evidence>
<dbReference type="InterPro" id="IPR007197">
    <property type="entry name" value="rSAM"/>
</dbReference>
<feature type="binding site" evidence="17">
    <location>
        <position position="61"/>
    </location>
    <ligand>
        <name>[4Fe-4S] cluster</name>
        <dbReference type="ChEBI" id="CHEBI:49883"/>
        <note>4Fe-4S-S-AdoMet</note>
    </ligand>
</feature>
<evidence type="ECO:0000256" key="5">
    <source>
        <dbReference type="ARBA" id="ARBA00022485"/>
    </source>
</evidence>
<name>A0A840VQ81_9PROT</name>
<feature type="binding site" evidence="16">
    <location>
        <begin position="67"/>
        <end position="69"/>
    </location>
    <ligand>
        <name>S-adenosyl-L-methionine</name>
        <dbReference type="ChEBI" id="CHEBI:59789"/>
        <label>2</label>
    </ligand>
</feature>
<keyword evidence="11 15" id="KW-0411">Iron-sulfur</keyword>
<dbReference type="Pfam" id="PF04055">
    <property type="entry name" value="Radical_SAM"/>
    <property type="match status" value="1"/>
</dbReference>
<evidence type="ECO:0000256" key="13">
    <source>
        <dbReference type="ARBA" id="ARBA00024295"/>
    </source>
</evidence>
<evidence type="ECO:0000256" key="7">
    <source>
        <dbReference type="ARBA" id="ARBA00022691"/>
    </source>
</evidence>
<dbReference type="NCBIfam" id="TIGR00538">
    <property type="entry name" value="hemN"/>
    <property type="match status" value="1"/>
</dbReference>
<feature type="binding site" evidence="16">
    <location>
        <position position="172"/>
    </location>
    <ligand>
        <name>S-adenosyl-L-methionine</name>
        <dbReference type="ChEBI" id="CHEBI:59789"/>
        <label>2</label>
    </ligand>
</feature>
<gene>
    <name evidence="19" type="ORF">HNP71_001820</name>
</gene>
<feature type="binding site" evidence="17">
    <location>
        <position position="68"/>
    </location>
    <ligand>
        <name>[4Fe-4S] cluster</name>
        <dbReference type="ChEBI" id="CHEBI:49883"/>
        <note>4Fe-4S-S-AdoMet</note>
    </ligand>
</feature>
<keyword evidence="6 15" id="KW-0963">Cytoplasm</keyword>
<evidence type="ECO:0000256" key="2">
    <source>
        <dbReference type="ARBA" id="ARBA00004785"/>
    </source>
</evidence>
<dbReference type="GO" id="GO:0051989">
    <property type="term" value="F:coproporphyrinogen dehydrogenase activity"/>
    <property type="evidence" value="ECO:0007669"/>
    <property type="project" value="UniProtKB-EC"/>
</dbReference>
<evidence type="ECO:0000259" key="18">
    <source>
        <dbReference type="PROSITE" id="PS51918"/>
    </source>
</evidence>
<feature type="binding site" evidence="16">
    <location>
        <position position="55"/>
    </location>
    <ligand>
        <name>S-adenosyl-L-methionine</name>
        <dbReference type="ChEBI" id="CHEBI:59789"/>
        <label>1</label>
    </ligand>
</feature>
<dbReference type="EC" id="1.3.98.3" evidence="15"/>
<keyword evidence="20" id="KW-1185">Reference proteome</keyword>
<dbReference type="InterPro" id="IPR006638">
    <property type="entry name" value="Elp3/MiaA/NifB-like_rSAM"/>
</dbReference>
<dbReference type="UniPathway" id="UPA00251">
    <property type="reaction ID" value="UER00323"/>
</dbReference>
<dbReference type="GO" id="GO:0046872">
    <property type="term" value="F:metal ion binding"/>
    <property type="evidence" value="ECO:0007669"/>
    <property type="project" value="UniProtKB-KW"/>
</dbReference>
<dbReference type="InterPro" id="IPR004558">
    <property type="entry name" value="Coprogen_oxidase_HemN"/>
</dbReference>
<feature type="binding site" evidence="16">
    <location>
        <position position="243"/>
    </location>
    <ligand>
        <name>S-adenosyl-L-methionine</name>
        <dbReference type="ChEBI" id="CHEBI:59789"/>
        <label>2</label>
    </ligand>
</feature>
<dbReference type="Proteomes" id="UP000553706">
    <property type="component" value="Unassembled WGS sequence"/>
</dbReference>
<evidence type="ECO:0000256" key="11">
    <source>
        <dbReference type="ARBA" id="ARBA00023014"/>
    </source>
</evidence>
<evidence type="ECO:0000313" key="19">
    <source>
        <dbReference type="EMBL" id="MBB5373560.1"/>
    </source>
</evidence>
<dbReference type="EMBL" id="JACHFJ010000007">
    <property type="protein sequence ID" value="MBB5373560.1"/>
    <property type="molecule type" value="Genomic_DNA"/>
</dbReference>
<dbReference type="Gene3D" id="3.80.30.20">
    <property type="entry name" value="tm_1862 like domain"/>
    <property type="match status" value="1"/>
</dbReference>
<feature type="domain" description="Radical SAM core" evidence="18">
    <location>
        <begin position="46"/>
        <end position="278"/>
    </location>
</feature>
<keyword evidence="8 15" id="KW-0479">Metal-binding</keyword>
<comment type="similarity">
    <text evidence="3 15">Belongs to the anaerobic coproporphyrinogen-III oxidase family.</text>
</comment>
<feature type="binding site" evidence="16">
    <location>
        <position position="330"/>
    </location>
    <ligand>
        <name>S-adenosyl-L-methionine</name>
        <dbReference type="ChEBI" id="CHEBI:59789"/>
        <label>1</label>
    </ligand>
</feature>
<dbReference type="RefSeq" id="WP_183266561.1">
    <property type="nucleotide sequence ID" value="NZ_JACHFJ010000007.1"/>
</dbReference>
<comment type="function">
    <text evidence="13">Involved in the heme biosynthesis. Catalyzes the anaerobic oxidative decarboxylation of propionate groups of rings A and B of coproporphyrinogen III to yield the vinyl groups in protoporphyrinogen IX.</text>
</comment>
<keyword evidence="10 15" id="KW-0408">Iron</keyword>
<organism evidence="19 20">
    <name type="scientific">Acidocella aromatica</name>
    <dbReference type="NCBI Taxonomy" id="1303579"/>
    <lineage>
        <taxon>Bacteria</taxon>
        <taxon>Pseudomonadati</taxon>
        <taxon>Pseudomonadota</taxon>
        <taxon>Alphaproteobacteria</taxon>
        <taxon>Acetobacterales</taxon>
        <taxon>Acidocellaceae</taxon>
        <taxon>Acidocella</taxon>
    </lineage>
</organism>
<comment type="catalytic activity">
    <reaction evidence="14 15">
        <text>coproporphyrinogen III + 2 S-adenosyl-L-methionine = protoporphyrinogen IX + 2 5'-deoxyadenosine + 2 L-methionine + 2 CO2</text>
        <dbReference type="Rhea" id="RHEA:15425"/>
        <dbReference type="ChEBI" id="CHEBI:16526"/>
        <dbReference type="ChEBI" id="CHEBI:17319"/>
        <dbReference type="ChEBI" id="CHEBI:57307"/>
        <dbReference type="ChEBI" id="CHEBI:57309"/>
        <dbReference type="ChEBI" id="CHEBI:57844"/>
        <dbReference type="ChEBI" id="CHEBI:59789"/>
        <dbReference type="EC" id="1.3.98.3"/>
    </reaction>
</comment>
<dbReference type="SFLD" id="SFLDG01065">
    <property type="entry name" value="anaerobic_coproporphyrinogen-I"/>
    <property type="match status" value="1"/>
</dbReference>
<comment type="pathway">
    <text evidence="2 15">Porphyrin-containing compound metabolism; protoporphyrin-IX biosynthesis; protoporphyrinogen-IX from coproporphyrinogen-III (AdoMet route): step 1/1.</text>
</comment>
<dbReference type="InterPro" id="IPR034505">
    <property type="entry name" value="Coproporphyrinogen-III_oxidase"/>
</dbReference>
<dbReference type="PROSITE" id="PS51918">
    <property type="entry name" value="RADICAL_SAM"/>
    <property type="match status" value="1"/>
</dbReference>
<evidence type="ECO:0000256" key="10">
    <source>
        <dbReference type="ARBA" id="ARBA00023004"/>
    </source>
</evidence>
<evidence type="ECO:0000256" key="6">
    <source>
        <dbReference type="ARBA" id="ARBA00022490"/>
    </source>
</evidence>
<dbReference type="Gene3D" id="1.10.10.920">
    <property type="match status" value="1"/>
</dbReference>
<evidence type="ECO:0000256" key="16">
    <source>
        <dbReference type="PIRSR" id="PIRSR000167-1"/>
    </source>
</evidence>
<protein>
    <recommendedName>
        <fullName evidence="15">Coproporphyrinogen-III oxidase</fullName>
        <ecNumber evidence="15">1.3.98.3</ecNumber>
    </recommendedName>
</protein>
<evidence type="ECO:0000256" key="8">
    <source>
        <dbReference type="ARBA" id="ARBA00022723"/>
    </source>
</evidence>